<proteinExistence type="inferred from homology"/>
<dbReference type="PANTHER" id="PTHR10903:SF170">
    <property type="entry name" value="GTPASE IMAP FAMILY MEMBER 7"/>
    <property type="match status" value="1"/>
</dbReference>
<name>A0ABR3L0Q0_9TELE</name>
<dbReference type="PROSITE" id="PS51720">
    <property type="entry name" value="G_AIG1"/>
    <property type="match status" value="1"/>
</dbReference>
<feature type="region of interest" description="Disordered" evidence="4">
    <location>
        <begin position="541"/>
        <end position="566"/>
    </location>
</feature>
<comment type="caution">
    <text evidence="6">The sequence shown here is derived from an EMBL/GenBank/DDBJ whole genome shotgun (WGS) entry which is preliminary data.</text>
</comment>
<dbReference type="Proteomes" id="UP001558613">
    <property type="component" value="Unassembled WGS sequence"/>
</dbReference>
<feature type="region of interest" description="Disordered" evidence="4">
    <location>
        <begin position="644"/>
        <end position="672"/>
    </location>
</feature>
<accession>A0ABR3L0Q0</accession>
<evidence type="ECO:0000256" key="3">
    <source>
        <dbReference type="ARBA" id="ARBA00023134"/>
    </source>
</evidence>
<organism evidence="6 7">
    <name type="scientific">Cirrhinus molitorella</name>
    <name type="common">mud carp</name>
    <dbReference type="NCBI Taxonomy" id="172907"/>
    <lineage>
        <taxon>Eukaryota</taxon>
        <taxon>Metazoa</taxon>
        <taxon>Chordata</taxon>
        <taxon>Craniata</taxon>
        <taxon>Vertebrata</taxon>
        <taxon>Euteleostomi</taxon>
        <taxon>Actinopterygii</taxon>
        <taxon>Neopterygii</taxon>
        <taxon>Teleostei</taxon>
        <taxon>Ostariophysi</taxon>
        <taxon>Cypriniformes</taxon>
        <taxon>Cyprinidae</taxon>
        <taxon>Labeoninae</taxon>
        <taxon>Labeonini</taxon>
        <taxon>Cirrhinus</taxon>
    </lineage>
</organism>
<dbReference type="PANTHER" id="PTHR10903">
    <property type="entry name" value="GTPASE, IMAP FAMILY MEMBER-RELATED"/>
    <property type="match status" value="1"/>
</dbReference>
<feature type="compositionally biased region" description="Basic and acidic residues" evidence="4">
    <location>
        <begin position="191"/>
        <end position="208"/>
    </location>
</feature>
<comment type="similarity">
    <text evidence="1">Belongs to the TRAFAC class TrmE-Era-EngA-EngB-Septin-like GTPase superfamily. AIG1/Toc34/Toc159-like paraseptin GTPase family. IAN subfamily.</text>
</comment>
<evidence type="ECO:0000313" key="6">
    <source>
        <dbReference type="EMBL" id="KAL1246486.1"/>
    </source>
</evidence>
<dbReference type="InterPro" id="IPR045058">
    <property type="entry name" value="GIMA/IAN/Toc"/>
</dbReference>
<dbReference type="Pfam" id="PF04548">
    <property type="entry name" value="AIG1"/>
    <property type="match status" value="2"/>
</dbReference>
<evidence type="ECO:0000313" key="7">
    <source>
        <dbReference type="Proteomes" id="UP001558613"/>
    </source>
</evidence>
<evidence type="ECO:0000256" key="1">
    <source>
        <dbReference type="ARBA" id="ARBA00008535"/>
    </source>
</evidence>
<dbReference type="InterPro" id="IPR027417">
    <property type="entry name" value="P-loop_NTPase"/>
</dbReference>
<feature type="domain" description="AIG1-type G" evidence="5">
    <location>
        <begin position="215"/>
        <end position="434"/>
    </location>
</feature>
<dbReference type="InterPro" id="IPR006703">
    <property type="entry name" value="G_AIG1"/>
</dbReference>
<dbReference type="SUPFAM" id="SSF52540">
    <property type="entry name" value="P-loop containing nucleoside triphosphate hydrolases"/>
    <property type="match status" value="1"/>
</dbReference>
<dbReference type="EMBL" id="JAYMGO010000229">
    <property type="protein sequence ID" value="KAL1246486.1"/>
    <property type="molecule type" value="Genomic_DNA"/>
</dbReference>
<dbReference type="Gene3D" id="3.40.50.300">
    <property type="entry name" value="P-loop containing nucleotide triphosphate hydrolases"/>
    <property type="match status" value="2"/>
</dbReference>
<evidence type="ECO:0000256" key="2">
    <source>
        <dbReference type="ARBA" id="ARBA00022741"/>
    </source>
</evidence>
<keyword evidence="3" id="KW-0342">GTP-binding</keyword>
<feature type="region of interest" description="Disordered" evidence="4">
    <location>
        <begin position="458"/>
        <end position="494"/>
    </location>
</feature>
<keyword evidence="2" id="KW-0547">Nucleotide-binding</keyword>
<sequence length="672" mass="80134">MADWCGSSRQPVITSQELGQPDMSDLRIVFLGKSVSENSRVGNFILGQAAFDSEAPPDVVERVRGLLKDRTVMIINSPQLLQTNISDDQITQTVKECVILSDPGPHVFMIIVQYNDFNEEDLRRAKHVLKEFSEEAIKQECGDEDLKFEEGNEEWHSELFNRVDVMLKGNLEDYLRCQTYEDVKGPSVDEEQSRSEEGNKIRFNRNDEGAQGEENDQEGTVLIGNIGNRKSGTENTILRINKFHSQLNTDPETTVCQKGVDEVAGRSVAVVDTPGLFDMTLSNEQVMGEIVKCVSLSSPGPHVFVIELSLGRFNREEVDTLDLIEKTYGPKSDQFNIILFNEDMSMQDYMKKINFPELEKMIRYCGNQKNQDTTQEVQLLNMTEEVRNVNEGRYITNKMLKEAEMAIKTRINQILKEREKEIQALKAKYKLEIENLIKRLEEEKQRIDEEKLKMQNQFREKEEKLRTEFEEKEKTEQKKRESENQKRSEKEKQQRAEFLQKIEEIKRDIENYRLQNEKLQQEREDQEKMINEQKQVITHLRVKQEQESKKRYLEEKQRIEEAEEERQRWERKIKEAENERDVIKEEFKQQQRQWEEEKKQQMRERDEERKRKEKHEEQLREKQEELEKMRKTFEREVKIERQKVEEERQKQRRKREDYKRLEEEKQKADEEN</sequence>
<protein>
    <recommendedName>
        <fullName evidence="5">AIG1-type G domain-containing protein</fullName>
    </recommendedName>
</protein>
<evidence type="ECO:0000256" key="4">
    <source>
        <dbReference type="SAM" id="MobiDB-lite"/>
    </source>
</evidence>
<feature type="region of interest" description="Disordered" evidence="4">
    <location>
        <begin position="580"/>
        <end position="625"/>
    </location>
</feature>
<keyword evidence="7" id="KW-1185">Reference proteome</keyword>
<feature type="compositionally biased region" description="Basic and acidic residues" evidence="4">
    <location>
        <begin position="542"/>
        <end position="566"/>
    </location>
</feature>
<reference evidence="6 7" key="1">
    <citation type="submission" date="2023-09" db="EMBL/GenBank/DDBJ databases">
        <authorList>
            <person name="Wang M."/>
        </authorList>
    </citation>
    <scope>NUCLEOTIDE SEQUENCE [LARGE SCALE GENOMIC DNA]</scope>
    <source>
        <strain evidence="6">GT-2023</strain>
        <tissue evidence="6">Liver</tissue>
    </source>
</reference>
<feature type="region of interest" description="Disordered" evidence="4">
    <location>
        <begin position="184"/>
        <end position="216"/>
    </location>
</feature>
<evidence type="ECO:0000259" key="5">
    <source>
        <dbReference type="PROSITE" id="PS51720"/>
    </source>
</evidence>
<gene>
    <name evidence="6" type="ORF">QQF64_034620</name>
</gene>